<evidence type="ECO:0000313" key="2">
    <source>
        <dbReference type="EMBL" id="EEX76398.1"/>
    </source>
</evidence>
<proteinExistence type="predicted"/>
<dbReference type="OrthoDB" id="9781413at2"/>
<dbReference type="PANTHER" id="PTHR10000">
    <property type="entry name" value="PHOSPHOSERINE PHOSPHATASE"/>
    <property type="match status" value="1"/>
</dbReference>
<dbReference type="InterPro" id="IPR000150">
    <property type="entry name" value="Cof"/>
</dbReference>
<protein>
    <submittedName>
        <fullName evidence="2">Cof-like hydrolase</fullName>
    </submittedName>
</protein>
<dbReference type="EMBL" id="ACKP02000049">
    <property type="protein sequence ID" value="EEX76398.1"/>
    <property type="molecule type" value="Genomic_DNA"/>
</dbReference>
<accession>C9LXL5</accession>
<dbReference type="Gene3D" id="3.30.1240.10">
    <property type="match status" value="1"/>
</dbReference>
<dbReference type="SUPFAM" id="SSF56784">
    <property type="entry name" value="HAD-like"/>
    <property type="match status" value="1"/>
</dbReference>
<dbReference type="GO" id="GO:0000287">
    <property type="term" value="F:magnesium ion binding"/>
    <property type="evidence" value="ECO:0007669"/>
    <property type="project" value="TreeGrafter"/>
</dbReference>
<organism evidence="2 3">
    <name type="scientific">Selenomonas sputigena (strain ATCC 35185 / DSM 20758 / CCUG 44933 / VPI D19B-28)</name>
    <dbReference type="NCBI Taxonomy" id="546271"/>
    <lineage>
        <taxon>Bacteria</taxon>
        <taxon>Bacillati</taxon>
        <taxon>Bacillota</taxon>
        <taxon>Negativicutes</taxon>
        <taxon>Selenomonadales</taxon>
        <taxon>Selenomonadaceae</taxon>
        <taxon>Selenomonas</taxon>
    </lineage>
</organism>
<gene>
    <name evidence="1" type="ordered locus">Selsp_0467</name>
    <name evidence="2" type="ORF">SELSPUOL_02223</name>
</gene>
<dbReference type="AlphaFoldDB" id="C9LXL5"/>
<dbReference type="SFLD" id="SFLDS00003">
    <property type="entry name" value="Haloacid_Dehalogenase"/>
    <property type="match status" value="1"/>
</dbReference>
<dbReference type="SFLD" id="SFLDG01140">
    <property type="entry name" value="C2.B:_Phosphomannomutase_and_P"/>
    <property type="match status" value="1"/>
</dbReference>
<dbReference type="PRINTS" id="PR00119">
    <property type="entry name" value="CATATPASE"/>
</dbReference>
<evidence type="ECO:0000313" key="4">
    <source>
        <dbReference type="Proteomes" id="UP000011124"/>
    </source>
</evidence>
<dbReference type="CDD" id="cd07516">
    <property type="entry name" value="HAD_Pase"/>
    <property type="match status" value="1"/>
</dbReference>
<keyword evidence="2" id="KW-0378">Hydrolase</keyword>
<reference evidence="1 4" key="2">
    <citation type="submission" date="2011-04" db="EMBL/GenBank/DDBJ databases">
        <title>The complete genome of Selenomonas sputigena DSM 20758.</title>
        <authorList>
            <consortium name="US DOE Joint Genome Institute (JGI-PGF)"/>
            <person name="Lucas S."/>
            <person name="Copeland A."/>
            <person name="Lapidus A."/>
            <person name="Bruce D."/>
            <person name="Goodwin L."/>
            <person name="Pitluck S."/>
            <person name="Peters L."/>
            <person name="Kyrpides N."/>
            <person name="Mavromatis K."/>
            <person name="Ivanova N."/>
            <person name="Ovchinnikova G."/>
            <person name="Teshima H."/>
            <person name="Detter J.C."/>
            <person name="Tapia R."/>
            <person name="Han C."/>
            <person name="Land M."/>
            <person name="Hauser L."/>
            <person name="Markowitz V."/>
            <person name="Cheng J.-F."/>
            <person name="Hugenholtz P."/>
            <person name="Woyke T."/>
            <person name="Wu D."/>
            <person name="Gronow S."/>
            <person name="Wellnitz S."/>
            <person name="Schneider S."/>
            <person name="Klenk H.-P."/>
            <person name="Eisen J.A."/>
        </authorList>
    </citation>
    <scope>NUCLEOTIDE SEQUENCE [LARGE SCALE GENOMIC DNA]</scope>
    <source>
        <strain evidence="1">ATCC 35185</strain>
        <strain evidence="4">ATCC 35185 / DSM 20758 / VPI D19B-28</strain>
    </source>
</reference>
<dbReference type="Pfam" id="PF08282">
    <property type="entry name" value="Hydrolase_3"/>
    <property type="match status" value="1"/>
</dbReference>
<sequence length="268" mass="28340">MAIRMIVTDMDGTLLDAKNGISEKNRAALKEAAAKGVHVAIATGRMHLSALPYAKEIGVTVPIVSCNGALVKTTAGEELFASPIAPDVVREILDCMKEHGWYVQPYTDEGLFFCERDCRACAYEKLAGIEGKAVGWDGLLALGTRVFKLLSISDRAEETAVRAAEISRMFEGKVRAVRSKEKYVDIMAEGVSKAASIERLAASLGINMSEVLALGDSDNDCEMLAAAGIGVAMATGTPAAREAADFLAENGAADGVARAVHAYVLEGK</sequence>
<dbReference type="STRING" id="546271.Selsp_0467"/>
<dbReference type="NCBIfam" id="TIGR00099">
    <property type="entry name" value="Cof-subfamily"/>
    <property type="match status" value="1"/>
</dbReference>
<dbReference type="GO" id="GO:0005829">
    <property type="term" value="C:cytosol"/>
    <property type="evidence" value="ECO:0007669"/>
    <property type="project" value="TreeGrafter"/>
</dbReference>
<dbReference type="KEGG" id="ssg:Selsp_0467"/>
<dbReference type="EMBL" id="CP002637">
    <property type="protein sequence ID" value="AEB99439.1"/>
    <property type="molecule type" value="Genomic_DNA"/>
</dbReference>
<name>C9LXL5_SELS3</name>
<keyword evidence="4" id="KW-1185">Reference proteome</keyword>
<evidence type="ECO:0000313" key="1">
    <source>
        <dbReference type="EMBL" id="AEB99439.1"/>
    </source>
</evidence>
<dbReference type="InterPro" id="IPR023214">
    <property type="entry name" value="HAD_sf"/>
</dbReference>
<dbReference type="PANTHER" id="PTHR10000:SF8">
    <property type="entry name" value="HAD SUPERFAMILY HYDROLASE-LIKE, TYPE 3"/>
    <property type="match status" value="1"/>
</dbReference>
<dbReference type="PROSITE" id="PS01229">
    <property type="entry name" value="COF_2"/>
    <property type="match status" value="1"/>
</dbReference>
<reference evidence="2 3" key="1">
    <citation type="submission" date="2009-09" db="EMBL/GenBank/DDBJ databases">
        <authorList>
            <person name="Weinstock G."/>
            <person name="Sodergren E."/>
            <person name="Clifton S."/>
            <person name="Fulton L."/>
            <person name="Fulton B."/>
            <person name="Courtney L."/>
            <person name="Fronick C."/>
            <person name="Harrison M."/>
            <person name="Strong C."/>
            <person name="Farmer C."/>
            <person name="Delahaunty K."/>
            <person name="Markovic C."/>
            <person name="Hall O."/>
            <person name="Minx P."/>
            <person name="Tomlinson C."/>
            <person name="Mitreva M."/>
            <person name="Nelson J."/>
            <person name="Hou S."/>
            <person name="Wollam A."/>
            <person name="Pepin K.H."/>
            <person name="Johnson M."/>
            <person name="Bhonagiri V."/>
            <person name="Nash W.E."/>
            <person name="Warren W."/>
            <person name="Chinwalla A."/>
            <person name="Mardis E.R."/>
            <person name="Wilson R.K."/>
        </authorList>
    </citation>
    <scope>NUCLEOTIDE SEQUENCE [LARGE SCALE GENOMIC DNA]</scope>
    <source>
        <strain evidence="2">ATCC 35185</strain>
        <strain evidence="3">ATCC 35185 / DSM 20758 / VPI D19B-28</strain>
    </source>
</reference>
<dbReference type="Proteomes" id="UP000011124">
    <property type="component" value="Chromosome"/>
</dbReference>
<dbReference type="NCBIfam" id="TIGR01484">
    <property type="entry name" value="HAD-SF-IIB"/>
    <property type="match status" value="1"/>
</dbReference>
<evidence type="ECO:0000313" key="3">
    <source>
        <dbReference type="Proteomes" id="UP000003505"/>
    </source>
</evidence>
<dbReference type="Gene3D" id="3.40.50.1000">
    <property type="entry name" value="HAD superfamily/HAD-like"/>
    <property type="match status" value="1"/>
</dbReference>
<dbReference type="InterPro" id="IPR006379">
    <property type="entry name" value="HAD-SF_hydro_IIB"/>
</dbReference>
<dbReference type="RefSeq" id="WP_006193565.1">
    <property type="nucleotide sequence ID" value="NZ_GG698598.1"/>
</dbReference>
<dbReference type="eggNOG" id="COG0561">
    <property type="taxonomic scope" value="Bacteria"/>
</dbReference>
<dbReference type="Proteomes" id="UP000003505">
    <property type="component" value="Unassembled WGS sequence"/>
</dbReference>
<dbReference type="GO" id="GO:0016791">
    <property type="term" value="F:phosphatase activity"/>
    <property type="evidence" value="ECO:0007669"/>
    <property type="project" value="UniProtKB-ARBA"/>
</dbReference>
<dbReference type="InterPro" id="IPR036412">
    <property type="entry name" value="HAD-like_sf"/>
</dbReference>
<dbReference type="HOGENOM" id="CLU_044146_0_2_9"/>